<dbReference type="InterPro" id="IPR007110">
    <property type="entry name" value="Ig-like_dom"/>
</dbReference>
<evidence type="ECO:0000313" key="2">
    <source>
        <dbReference type="EMBL" id="ERL92779.1"/>
    </source>
</evidence>
<dbReference type="SUPFAM" id="SSF48726">
    <property type="entry name" value="Immunoglobulin"/>
    <property type="match status" value="1"/>
</dbReference>
<dbReference type="EMBL" id="KB632335">
    <property type="protein sequence ID" value="ERL92779.1"/>
    <property type="molecule type" value="Genomic_DNA"/>
</dbReference>
<organism evidence="2 3">
    <name type="scientific">Dendroctonus ponderosae</name>
    <name type="common">Mountain pine beetle</name>
    <dbReference type="NCBI Taxonomy" id="77166"/>
    <lineage>
        <taxon>Eukaryota</taxon>
        <taxon>Metazoa</taxon>
        <taxon>Ecdysozoa</taxon>
        <taxon>Arthropoda</taxon>
        <taxon>Hexapoda</taxon>
        <taxon>Insecta</taxon>
        <taxon>Pterygota</taxon>
        <taxon>Neoptera</taxon>
        <taxon>Endopterygota</taxon>
        <taxon>Coleoptera</taxon>
        <taxon>Polyphaga</taxon>
        <taxon>Cucujiformia</taxon>
        <taxon>Curculionidae</taxon>
        <taxon>Scolytinae</taxon>
        <taxon>Dendroctonus</taxon>
    </lineage>
</organism>
<dbReference type="InterPro" id="IPR013783">
    <property type="entry name" value="Ig-like_fold"/>
</dbReference>
<name>U4UFL9_DENPD</name>
<dbReference type="OrthoDB" id="10055367at2759"/>
<sequence>MATQAHNEDIGEDNYPELEEIIQFLQIKNPKYQFSAVQIDWSKHNDRLPFNAIDDGHGLLYIRNLSATDSGRYVCRADDGYSVVTESINIVVGGKFPPFPTVPWNQTISPPLIF</sequence>
<dbReference type="Gene3D" id="2.60.40.10">
    <property type="entry name" value="Immunoglobulins"/>
    <property type="match status" value="1"/>
</dbReference>
<evidence type="ECO:0000313" key="3">
    <source>
        <dbReference type="Proteomes" id="UP000030742"/>
    </source>
</evidence>
<evidence type="ECO:0000259" key="1">
    <source>
        <dbReference type="PROSITE" id="PS50835"/>
    </source>
</evidence>
<dbReference type="Proteomes" id="UP000030742">
    <property type="component" value="Unassembled WGS sequence"/>
</dbReference>
<reference evidence="2 3" key="1">
    <citation type="journal article" date="2013" name="Genome Biol.">
        <title>Draft genome of the mountain pine beetle, Dendroctonus ponderosae Hopkins, a major forest pest.</title>
        <authorList>
            <person name="Keeling C.I."/>
            <person name="Yuen M.M."/>
            <person name="Liao N.Y."/>
            <person name="Docking T.R."/>
            <person name="Chan S.K."/>
            <person name="Taylor G.A."/>
            <person name="Palmquist D.L."/>
            <person name="Jackman S.D."/>
            <person name="Nguyen A."/>
            <person name="Li M."/>
            <person name="Henderson H."/>
            <person name="Janes J.K."/>
            <person name="Zhao Y."/>
            <person name="Pandoh P."/>
            <person name="Moore R."/>
            <person name="Sperling F.A."/>
            <person name="Huber D.P."/>
            <person name="Birol I."/>
            <person name="Jones S.J."/>
            <person name="Bohlmann J."/>
        </authorList>
    </citation>
    <scope>NUCLEOTIDE SEQUENCE</scope>
</reference>
<dbReference type="PROSITE" id="PS50835">
    <property type="entry name" value="IG_LIKE"/>
    <property type="match status" value="1"/>
</dbReference>
<feature type="domain" description="Ig-like" evidence="1">
    <location>
        <begin position="37"/>
        <end position="91"/>
    </location>
</feature>
<dbReference type="AlphaFoldDB" id="U4UFL9"/>
<protein>
    <recommendedName>
        <fullName evidence="1">Ig-like domain-containing protein</fullName>
    </recommendedName>
</protein>
<accession>U4UFL9</accession>
<dbReference type="InterPro" id="IPR036179">
    <property type="entry name" value="Ig-like_dom_sf"/>
</dbReference>
<gene>
    <name evidence="2" type="ORF">D910_10087</name>
</gene>
<proteinExistence type="predicted"/>